<proteinExistence type="predicted"/>
<protein>
    <submittedName>
        <fullName evidence="2">Uncharacterized protein</fullName>
    </submittedName>
</protein>
<evidence type="ECO:0000256" key="1">
    <source>
        <dbReference type="SAM" id="MobiDB-lite"/>
    </source>
</evidence>
<comment type="caution">
    <text evidence="2">The sequence shown here is derived from an EMBL/GenBank/DDBJ whole genome shotgun (WGS) entry which is preliminary data.</text>
</comment>
<sequence length="130" mass="14747">MLPPSSFKKSSKHIPAERLHSTQRPSFFTETVIVPGAPNGPDDRPATDFSPVLCQLELDRKIFRQKAVWHARFLSSQHRKGMSEQVEAPCPKGWVSFLSGDDDTVSKVITDYHRVKCELLDLFTMSTRSM</sequence>
<gene>
    <name evidence="2" type="ORF">R1flu_023755</name>
</gene>
<reference evidence="2 3" key="1">
    <citation type="submission" date="2024-09" db="EMBL/GenBank/DDBJ databases">
        <title>Chromosome-scale assembly of Riccia fluitans.</title>
        <authorList>
            <person name="Paukszto L."/>
            <person name="Sawicki J."/>
            <person name="Karawczyk K."/>
            <person name="Piernik-Szablinska J."/>
            <person name="Szczecinska M."/>
            <person name="Mazdziarz M."/>
        </authorList>
    </citation>
    <scope>NUCLEOTIDE SEQUENCE [LARGE SCALE GENOMIC DNA]</scope>
    <source>
        <strain evidence="2">Rf_01</strain>
        <tissue evidence="2">Aerial parts of the thallus</tissue>
    </source>
</reference>
<dbReference type="EMBL" id="JBHFFA010000007">
    <property type="protein sequence ID" value="KAL2612063.1"/>
    <property type="molecule type" value="Genomic_DNA"/>
</dbReference>
<evidence type="ECO:0000313" key="3">
    <source>
        <dbReference type="Proteomes" id="UP001605036"/>
    </source>
</evidence>
<organism evidence="2 3">
    <name type="scientific">Riccia fluitans</name>
    <dbReference type="NCBI Taxonomy" id="41844"/>
    <lineage>
        <taxon>Eukaryota</taxon>
        <taxon>Viridiplantae</taxon>
        <taxon>Streptophyta</taxon>
        <taxon>Embryophyta</taxon>
        <taxon>Marchantiophyta</taxon>
        <taxon>Marchantiopsida</taxon>
        <taxon>Marchantiidae</taxon>
        <taxon>Marchantiales</taxon>
        <taxon>Ricciaceae</taxon>
        <taxon>Riccia</taxon>
    </lineage>
</organism>
<accession>A0ABD1XTS0</accession>
<evidence type="ECO:0000313" key="2">
    <source>
        <dbReference type="EMBL" id="KAL2612063.1"/>
    </source>
</evidence>
<dbReference type="Proteomes" id="UP001605036">
    <property type="component" value="Unassembled WGS sequence"/>
</dbReference>
<feature type="region of interest" description="Disordered" evidence="1">
    <location>
        <begin position="1"/>
        <end position="25"/>
    </location>
</feature>
<dbReference type="AlphaFoldDB" id="A0ABD1XTS0"/>
<name>A0ABD1XTS0_9MARC</name>
<keyword evidence="3" id="KW-1185">Reference proteome</keyword>